<organism evidence="7 8">
    <name type="scientific">Thermaerobacter subterraneus DSM 13965</name>
    <dbReference type="NCBI Taxonomy" id="867903"/>
    <lineage>
        <taxon>Bacteria</taxon>
        <taxon>Bacillati</taxon>
        <taxon>Bacillota</taxon>
        <taxon>Clostridia</taxon>
        <taxon>Eubacteriales</taxon>
        <taxon>Clostridiales Family XVII. Incertae Sedis</taxon>
        <taxon>Thermaerobacter</taxon>
    </lineage>
</organism>
<keyword evidence="5 6" id="KW-0472">Membrane</keyword>
<dbReference type="InterPro" id="IPR051598">
    <property type="entry name" value="TSUP/Inactive_protease-like"/>
</dbReference>
<evidence type="ECO:0000256" key="3">
    <source>
        <dbReference type="ARBA" id="ARBA00022692"/>
    </source>
</evidence>
<reference evidence="7" key="2">
    <citation type="submission" date="2012-10" db="EMBL/GenBank/DDBJ databases">
        <title>Improved high-quality draft of Thermaerobacter subterraneus C21, DSM 13965.</title>
        <authorList>
            <consortium name="DOE Joint Genome Institute"/>
            <person name="Eisen J."/>
            <person name="Huntemann M."/>
            <person name="Wei C.-L."/>
            <person name="Han J."/>
            <person name="Detter J.C."/>
            <person name="Han C."/>
            <person name="Tapia R."/>
            <person name="Chen A."/>
            <person name="Kyrpides N."/>
            <person name="Mavromatis K."/>
            <person name="Markowitz V."/>
            <person name="Szeto E."/>
            <person name="Ivanova N."/>
            <person name="Mikhailova N."/>
            <person name="Ovchinnikova G."/>
            <person name="Pagani I."/>
            <person name="Pati A."/>
            <person name="Goodwin L."/>
            <person name="Nordberg H.P."/>
            <person name="Cantor M.N."/>
            <person name="Hua S.X."/>
            <person name="Woyke T."/>
            <person name="Eisen J."/>
            <person name="Klenk H.-P."/>
        </authorList>
    </citation>
    <scope>NUCLEOTIDE SEQUENCE [LARGE SCALE GENOMIC DNA]</scope>
    <source>
        <strain evidence="7">DSM 13965</strain>
    </source>
</reference>
<feature type="transmembrane region" description="Helical" evidence="6">
    <location>
        <begin position="47"/>
        <end position="79"/>
    </location>
</feature>
<comment type="caution">
    <text evidence="7">The sequence shown here is derived from an EMBL/GenBank/DDBJ whole genome shotgun (WGS) entry which is preliminary data.</text>
</comment>
<keyword evidence="8" id="KW-1185">Reference proteome</keyword>
<proteinExistence type="inferred from homology"/>
<dbReference type="HOGENOM" id="CLU_045498_13_3_9"/>
<sequence>MGLPGPAANGRAAGDTLGTGAGLAGRGNCVDQQDSARRPAWRRLEGWAPVIAGVLTGGVNGLLGVGGGTLLVPALVYWFGVPDHRAHGTSILVVGLTSIISAAVYAARGLVDVQLAWQVAAGGMVGAAVGARWMERLQPRGLRRLYGWFLLLLGLRMMVLG</sequence>
<dbReference type="Pfam" id="PF01925">
    <property type="entry name" value="TauE"/>
    <property type="match status" value="1"/>
</dbReference>
<evidence type="ECO:0000256" key="4">
    <source>
        <dbReference type="ARBA" id="ARBA00022989"/>
    </source>
</evidence>
<dbReference type="PANTHER" id="PTHR43701">
    <property type="entry name" value="MEMBRANE TRANSPORTER PROTEIN MJ0441-RELATED"/>
    <property type="match status" value="1"/>
</dbReference>
<dbReference type="eggNOG" id="COG0730">
    <property type="taxonomic scope" value="Bacteria"/>
</dbReference>
<dbReference type="AlphaFoldDB" id="K6PMC1"/>
<dbReference type="Proteomes" id="UP000005710">
    <property type="component" value="Unassembled WGS sequence"/>
</dbReference>
<dbReference type="GO" id="GO:0005886">
    <property type="term" value="C:plasma membrane"/>
    <property type="evidence" value="ECO:0007669"/>
    <property type="project" value="UniProtKB-SubCell"/>
</dbReference>
<dbReference type="InterPro" id="IPR002781">
    <property type="entry name" value="TM_pro_TauE-like"/>
</dbReference>
<feature type="transmembrane region" description="Helical" evidence="6">
    <location>
        <begin position="91"/>
        <end position="109"/>
    </location>
</feature>
<dbReference type="EMBL" id="AENY02000003">
    <property type="protein sequence ID" value="EKP94002.1"/>
    <property type="molecule type" value="Genomic_DNA"/>
</dbReference>
<dbReference type="OrthoDB" id="9791444at2"/>
<feature type="transmembrane region" description="Helical" evidence="6">
    <location>
        <begin position="115"/>
        <end position="133"/>
    </location>
</feature>
<dbReference type="STRING" id="867903.ThesuDRAFT_01726"/>
<name>K6PMC1_9FIRM</name>
<keyword evidence="6" id="KW-1003">Cell membrane</keyword>
<reference evidence="7" key="1">
    <citation type="submission" date="2010-10" db="EMBL/GenBank/DDBJ databases">
        <authorList>
            <consortium name="US DOE Joint Genome Institute (JGI-PGF)"/>
            <person name="Lucas S."/>
            <person name="Copeland A."/>
            <person name="Lapidus A."/>
            <person name="Bruce D."/>
            <person name="Goodwin L."/>
            <person name="Pitluck S."/>
            <person name="Kyrpides N."/>
            <person name="Mavromatis K."/>
            <person name="Detter J.C."/>
            <person name="Han C."/>
            <person name="Land M."/>
            <person name="Hauser L."/>
            <person name="Markowitz V."/>
            <person name="Cheng J.-F."/>
            <person name="Hugenholtz P."/>
            <person name="Woyke T."/>
            <person name="Wu D."/>
            <person name="Pukall R."/>
            <person name="Wahrenburg C."/>
            <person name="Brambilla E."/>
            <person name="Klenk H.-P."/>
            <person name="Eisen J.A."/>
        </authorList>
    </citation>
    <scope>NUCLEOTIDE SEQUENCE [LARGE SCALE GENOMIC DNA]</scope>
    <source>
        <strain evidence="7">DSM 13965</strain>
    </source>
</reference>
<feature type="transmembrane region" description="Helical" evidence="6">
    <location>
        <begin position="145"/>
        <end position="160"/>
    </location>
</feature>
<evidence type="ECO:0000313" key="8">
    <source>
        <dbReference type="Proteomes" id="UP000005710"/>
    </source>
</evidence>
<evidence type="ECO:0000313" key="7">
    <source>
        <dbReference type="EMBL" id="EKP94002.1"/>
    </source>
</evidence>
<comment type="similarity">
    <text evidence="2 6">Belongs to the 4-toluene sulfonate uptake permease (TSUP) (TC 2.A.102) family.</text>
</comment>
<protein>
    <recommendedName>
        <fullName evidence="6">Probable membrane transporter protein</fullName>
    </recommendedName>
</protein>
<gene>
    <name evidence="7" type="ORF">ThesuDRAFT_01726</name>
</gene>
<accession>K6PMC1</accession>
<dbReference type="PANTHER" id="PTHR43701:SF2">
    <property type="entry name" value="MEMBRANE TRANSPORTER PROTEIN YJNA-RELATED"/>
    <property type="match status" value="1"/>
</dbReference>
<evidence type="ECO:0000256" key="1">
    <source>
        <dbReference type="ARBA" id="ARBA00004141"/>
    </source>
</evidence>
<evidence type="ECO:0000256" key="2">
    <source>
        <dbReference type="ARBA" id="ARBA00009142"/>
    </source>
</evidence>
<keyword evidence="3 6" id="KW-0812">Transmembrane</keyword>
<evidence type="ECO:0000256" key="5">
    <source>
        <dbReference type="ARBA" id="ARBA00023136"/>
    </source>
</evidence>
<comment type="subcellular location">
    <subcellularLocation>
        <location evidence="6">Cell membrane</location>
        <topology evidence="6">Multi-pass membrane protein</topology>
    </subcellularLocation>
    <subcellularLocation>
        <location evidence="1">Membrane</location>
        <topology evidence="1">Multi-pass membrane protein</topology>
    </subcellularLocation>
</comment>
<keyword evidence="4 6" id="KW-1133">Transmembrane helix</keyword>
<evidence type="ECO:0000256" key="6">
    <source>
        <dbReference type="RuleBase" id="RU363041"/>
    </source>
</evidence>